<feature type="active site" evidence="6">
    <location>
        <position position="235"/>
    </location>
</feature>
<feature type="binding site" evidence="7">
    <location>
        <begin position="166"/>
        <end position="169"/>
    </location>
    <ligand>
        <name>ATP</name>
        <dbReference type="ChEBI" id="CHEBI:30616"/>
    </ligand>
</feature>
<feature type="binding site" evidence="7">
    <location>
        <position position="84"/>
    </location>
    <ligand>
        <name>ATP</name>
        <dbReference type="ChEBI" id="CHEBI:30616"/>
    </ligand>
</feature>
<feature type="binding site" evidence="8">
    <location>
        <position position="84"/>
    </location>
    <ligand>
        <name>Mn(2+)</name>
        <dbReference type="ChEBI" id="CHEBI:29035"/>
    </ligand>
</feature>
<keyword evidence="5" id="KW-0325">Glycoprotein</keyword>
<comment type="cofactor">
    <cofactor evidence="8">
        <name>Mn(2+)</name>
        <dbReference type="ChEBI" id="CHEBI:29035"/>
    </cofactor>
</comment>
<evidence type="ECO:0000256" key="1">
    <source>
        <dbReference type="ARBA" id="ARBA00004555"/>
    </source>
</evidence>
<dbReference type="Proteomes" id="UP000786811">
    <property type="component" value="Unassembled WGS sequence"/>
</dbReference>
<feature type="binding site" evidence="7">
    <location>
        <position position="255"/>
    </location>
    <ligand>
        <name>ATP</name>
        <dbReference type="ChEBI" id="CHEBI:30616"/>
    </ligand>
</feature>
<sequence>MTTLKKFHLQISRLELYPKDSEVVDQLLHEMATKPIVHVAQKEGGTQLKLVIDYPDDLQALFKPMRFPREQQTLPNHFYFTDFERHVAEIATFHLDKLLGFRRAMPVTGRTLNMTSEIYQLAEGNLLKTFFVSPVGNTCFHGQCSYYCDTGHAICGNPNTLEGSFAAFLPAREMASRKVWRHPWRRSYHKRKKAQWETDSNYCSLVKEIPPYDEGRRLLDLMDMSVLDFLSGNMDRHHYETFKIFGNDTFTLHLDHGRGFGRPYHDETSILAPLLQCCMIRQSTLKVLLKYHNSPQRLSAAMRQSMAKDPVAPVLWEPHLSALDRRIGLILQAVRDCLNRSEHYEQVIQERDESNKQ</sequence>
<accession>A0A8J2HKQ2</accession>
<evidence type="ECO:0000256" key="8">
    <source>
        <dbReference type="PIRSR" id="PIRSR624869-3"/>
    </source>
</evidence>
<protein>
    <submittedName>
        <fullName evidence="10">Similar to CG31145: Extracellular serine/threonine protein CG31145 (Drosophila melanogaster)</fullName>
    </submittedName>
</protein>
<evidence type="ECO:0000256" key="2">
    <source>
        <dbReference type="ARBA" id="ARBA00006557"/>
    </source>
</evidence>
<evidence type="ECO:0000256" key="5">
    <source>
        <dbReference type="ARBA" id="ARBA00023180"/>
    </source>
</evidence>
<dbReference type="CDD" id="cd10314">
    <property type="entry name" value="FAM20_C"/>
    <property type="match status" value="1"/>
</dbReference>
<evidence type="ECO:0000256" key="6">
    <source>
        <dbReference type="PIRSR" id="PIRSR624869-1"/>
    </source>
</evidence>
<dbReference type="GO" id="GO:0005794">
    <property type="term" value="C:Golgi apparatus"/>
    <property type="evidence" value="ECO:0007669"/>
    <property type="project" value="UniProtKB-SubCell"/>
</dbReference>
<reference evidence="10" key="1">
    <citation type="submission" date="2021-04" db="EMBL/GenBank/DDBJ databases">
        <authorList>
            <person name="Chebbi M.A.C M."/>
        </authorList>
    </citation>
    <scope>NUCLEOTIDE SEQUENCE</scope>
</reference>
<comment type="subcellular location">
    <subcellularLocation>
        <location evidence="1">Golgi apparatus</location>
    </subcellularLocation>
</comment>
<keyword evidence="8" id="KW-0464">Manganese</keyword>
<evidence type="ECO:0000313" key="10">
    <source>
        <dbReference type="EMBL" id="CAG5101024.1"/>
    </source>
</evidence>
<feature type="domain" description="FAM20 C-terminal" evidence="9">
    <location>
        <begin position="130"/>
        <end position="343"/>
    </location>
</feature>
<keyword evidence="11" id="KW-1185">Reference proteome</keyword>
<dbReference type="InterPro" id="IPR009581">
    <property type="entry name" value="FAM20_C"/>
</dbReference>
<gene>
    <name evidence="10" type="ORF">HICCMSTLAB_LOCUS10097</name>
</gene>
<evidence type="ECO:0000256" key="7">
    <source>
        <dbReference type="PIRSR" id="PIRSR624869-2"/>
    </source>
</evidence>
<feature type="non-terminal residue" evidence="10">
    <location>
        <position position="357"/>
    </location>
</feature>
<keyword evidence="8" id="KW-0479">Metal-binding</keyword>
<organism evidence="10 11">
    <name type="scientific">Cotesia congregata</name>
    <name type="common">Parasitoid wasp</name>
    <name type="synonym">Apanteles congregatus</name>
    <dbReference type="NCBI Taxonomy" id="51543"/>
    <lineage>
        <taxon>Eukaryota</taxon>
        <taxon>Metazoa</taxon>
        <taxon>Ecdysozoa</taxon>
        <taxon>Arthropoda</taxon>
        <taxon>Hexapoda</taxon>
        <taxon>Insecta</taxon>
        <taxon>Pterygota</taxon>
        <taxon>Neoptera</taxon>
        <taxon>Endopterygota</taxon>
        <taxon>Hymenoptera</taxon>
        <taxon>Apocrita</taxon>
        <taxon>Ichneumonoidea</taxon>
        <taxon>Braconidae</taxon>
        <taxon>Microgastrinae</taxon>
        <taxon>Cotesia</taxon>
    </lineage>
</organism>
<keyword evidence="7" id="KW-0547">Nucleotide-binding</keyword>
<keyword evidence="7" id="KW-0067">ATP-binding</keyword>
<keyword evidence="4" id="KW-1015">Disulfide bond</keyword>
<dbReference type="GO" id="GO:0005524">
    <property type="term" value="F:ATP binding"/>
    <property type="evidence" value="ECO:0007669"/>
    <property type="project" value="UniProtKB-KW"/>
</dbReference>
<name>A0A8J2HKQ2_COTCN</name>
<feature type="binding site" evidence="7">
    <location>
        <position position="63"/>
    </location>
    <ligand>
        <name>ATP</name>
        <dbReference type="ChEBI" id="CHEBI:30616"/>
    </ligand>
</feature>
<evidence type="ECO:0000256" key="4">
    <source>
        <dbReference type="ARBA" id="ARBA00023157"/>
    </source>
</evidence>
<comment type="caution">
    <text evidence="10">The sequence shown here is derived from an EMBL/GenBank/DDBJ whole genome shotgun (WGS) entry which is preliminary data.</text>
</comment>
<comment type="similarity">
    <text evidence="2">Belongs to the FAM20 family.</text>
</comment>
<keyword evidence="3" id="KW-0333">Golgi apparatus</keyword>
<dbReference type="Pfam" id="PF06702">
    <property type="entry name" value="Fam20C"/>
    <property type="match status" value="1"/>
</dbReference>
<dbReference type="OrthoDB" id="8583677at2759"/>
<feature type="binding site" evidence="7">
    <location>
        <position position="240"/>
    </location>
    <ligand>
        <name>ATP</name>
        <dbReference type="ChEBI" id="CHEBI:30616"/>
    </ligand>
</feature>
<dbReference type="PANTHER" id="PTHR12450">
    <property type="entry name" value="DENTIN MATRIX PROTEIN 4 PROTEIN FAM20"/>
    <property type="match status" value="1"/>
</dbReference>
<evidence type="ECO:0000259" key="9">
    <source>
        <dbReference type="Pfam" id="PF06702"/>
    </source>
</evidence>
<feature type="binding site" evidence="7">
    <location>
        <position position="47"/>
    </location>
    <ligand>
        <name>ATP</name>
        <dbReference type="ChEBI" id="CHEBI:30616"/>
    </ligand>
</feature>
<feature type="binding site" evidence="8">
    <location>
        <position position="255"/>
    </location>
    <ligand>
        <name>Mn(2+)</name>
        <dbReference type="ChEBI" id="CHEBI:29035"/>
    </ligand>
</feature>
<proteinExistence type="inferred from homology"/>
<dbReference type="AlphaFoldDB" id="A0A8J2HKQ2"/>
<evidence type="ECO:0000256" key="3">
    <source>
        <dbReference type="ARBA" id="ARBA00023034"/>
    </source>
</evidence>
<evidence type="ECO:0000313" key="11">
    <source>
        <dbReference type="Proteomes" id="UP000786811"/>
    </source>
</evidence>
<dbReference type="PANTHER" id="PTHR12450:SF22">
    <property type="entry name" value="EXTRACELLULAR SERINE_THREONINE PROTEIN CG31145"/>
    <property type="match status" value="1"/>
</dbReference>
<dbReference type="EMBL" id="CAJNRD030001122">
    <property type="protein sequence ID" value="CAG5101024.1"/>
    <property type="molecule type" value="Genomic_DNA"/>
</dbReference>
<dbReference type="InterPro" id="IPR024869">
    <property type="entry name" value="FAM20"/>
</dbReference>
<dbReference type="GO" id="GO:0004674">
    <property type="term" value="F:protein serine/threonine kinase activity"/>
    <property type="evidence" value="ECO:0007669"/>
    <property type="project" value="TreeGrafter"/>
</dbReference>
<dbReference type="GO" id="GO:0046872">
    <property type="term" value="F:metal ion binding"/>
    <property type="evidence" value="ECO:0007669"/>
    <property type="project" value="UniProtKB-KW"/>
</dbReference>